<sequence>MTIQRRVRITEFCKLLGKTRSTFDRWRKSGKIPKEDGHDPYPYWLENNVKTFIEQK</sequence>
<evidence type="ECO:0008006" key="3">
    <source>
        <dbReference type="Google" id="ProtNLM"/>
    </source>
</evidence>
<dbReference type="Proteomes" id="UP000254133">
    <property type="component" value="Unassembled WGS sequence"/>
</dbReference>
<evidence type="ECO:0000313" key="2">
    <source>
        <dbReference type="Proteomes" id="UP000254133"/>
    </source>
</evidence>
<dbReference type="EMBL" id="UGPZ01000003">
    <property type="protein sequence ID" value="STY93183.1"/>
    <property type="molecule type" value="Genomic_DNA"/>
</dbReference>
<dbReference type="AlphaFoldDB" id="A0A378PX39"/>
<dbReference type="InterPro" id="IPR009061">
    <property type="entry name" value="DNA-bd_dom_put_sf"/>
</dbReference>
<accession>A0A378PX39</accession>
<protein>
    <recommendedName>
        <fullName evidence="3">DNA-binding protein</fullName>
    </recommendedName>
</protein>
<reference evidence="1 2" key="1">
    <citation type="submission" date="2018-06" db="EMBL/GenBank/DDBJ databases">
        <authorList>
            <consortium name="Pathogen Informatics"/>
            <person name="Doyle S."/>
        </authorList>
    </citation>
    <scope>NUCLEOTIDE SEQUENCE [LARGE SCALE GENOMIC DNA]</scope>
    <source>
        <strain evidence="1 2">NCTC9426</strain>
    </source>
</reference>
<proteinExistence type="predicted"/>
<gene>
    <name evidence="1" type="ORF">NCTC9426_01902</name>
</gene>
<organism evidence="1 2">
    <name type="scientific">Moraxella bovis</name>
    <dbReference type="NCBI Taxonomy" id="476"/>
    <lineage>
        <taxon>Bacteria</taxon>
        <taxon>Pseudomonadati</taxon>
        <taxon>Pseudomonadota</taxon>
        <taxon>Gammaproteobacteria</taxon>
        <taxon>Moraxellales</taxon>
        <taxon>Moraxellaceae</taxon>
        <taxon>Moraxella</taxon>
    </lineage>
</organism>
<evidence type="ECO:0000313" key="1">
    <source>
        <dbReference type="EMBL" id="STY93183.1"/>
    </source>
</evidence>
<name>A0A378PX39_MORBO</name>
<dbReference type="SUPFAM" id="SSF46955">
    <property type="entry name" value="Putative DNA-binding domain"/>
    <property type="match status" value="1"/>
</dbReference>